<dbReference type="EMBL" id="JAPNKA010000001">
    <property type="protein sequence ID" value="MCY1082600.1"/>
    <property type="molecule type" value="Genomic_DNA"/>
</dbReference>
<sequence>MALQFSLSQQVARLLSGCPSTVRGRVLRELSQRLAASRPPPNKGLEVGVLRLPSGFQVSYRLDRERQQVEMLDLAGAPG</sequence>
<comment type="caution">
    <text evidence="1">The sequence shown here is derived from an EMBL/GenBank/DDBJ whole genome shotgun (WGS) entry which is preliminary data.</text>
</comment>
<proteinExistence type="predicted"/>
<keyword evidence="2" id="KW-1185">Reference proteome</keyword>
<reference evidence="1 2" key="1">
    <citation type="submission" date="2022-11" db="EMBL/GenBank/DDBJ databases">
        <title>Minimal conservation of predation-associated metabolite biosynthetic gene clusters underscores biosynthetic potential of Myxococcota including descriptions for ten novel species: Archangium lansinium sp. nov., Myxococcus landrumus sp. nov., Nannocystis bai.</title>
        <authorList>
            <person name="Ahearne A."/>
            <person name="Stevens C."/>
            <person name="Phillips K."/>
        </authorList>
    </citation>
    <scope>NUCLEOTIDE SEQUENCE [LARGE SCALE GENOMIC DNA]</scope>
    <source>
        <strain evidence="1 2">MIWBW</strain>
    </source>
</reference>
<evidence type="ECO:0000313" key="1">
    <source>
        <dbReference type="EMBL" id="MCY1082600.1"/>
    </source>
</evidence>
<dbReference type="RefSeq" id="WP_267541161.1">
    <property type="nucleotide sequence ID" value="NZ_JAPNKA010000001.1"/>
</dbReference>
<name>A0ABT4ALS7_9BACT</name>
<evidence type="ECO:0000313" key="2">
    <source>
        <dbReference type="Proteomes" id="UP001207654"/>
    </source>
</evidence>
<evidence type="ECO:0008006" key="3">
    <source>
        <dbReference type="Google" id="ProtNLM"/>
    </source>
</evidence>
<accession>A0ABT4ALS7</accession>
<protein>
    <recommendedName>
        <fullName evidence="3">Cytotoxic translational repressor of toxin-antitoxin stability system</fullName>
    </recommendedName>
</protein>
<dbReference type="Proteomes" id="UP001207654">
    <property type="component" value="Unassembled WGS sequence"/>
</dbReference>
<organism evidence="1 2">
    <name type="scientific">Archangium lansingense</name>
    <dbReference type="NCBI Taxonomy" id="2995310"/>
    <lineage>
        <taxon>Bacteria</taxon>
        <taxon>Pseudomonadati</taxon>
        <taxon>Myxococcota</taxon>
        <taxon>Myxococcia</taxon>
        <taxon>Myxococcales</taxon>
        <taxon>Cystobacterineae</taxon>
        <taxon>Archangiaceae</taxon>
        <taxon>Archangium</taxon>
    </lineage>
</organism>
<gene>
    <name evidence="1" type="ORF">OV287_49945</name>
</gene>